<keyword evidence="4 8" id="KW-0479">Metal-binding</keyword>
<evidence type="ECO:0000256" key="5">
    <source>
        <dbReference type="ARBA" id="ARBA00023004"/>
    </source>
</evidence>
<evidence type="ECO:0000256" key="3">
    <source>
        <dbReference type="ARBA" id="ARBA00022692"/>
    </source>
</evidence>
<dbReference type="GO" id="GO:0046872">
    <property type="term" value="F:metal ion binding"/>
    <property type="evidence" value="ECO:0007669"/>
    <property type="project" value="UniProtKB-UniRule"/>
</dbReference>
<keyword evidence="6" id="KW-0472">Membrane</keyword>
<dbReference type="SUPFAM" id="SSF55856">
    <property type="entry name" value="Cytochrome b5-like heme/steroid binding domain"/>
    <property type="match status" value="1"/>
</dbReference>
<dbReference type="PANTHER" id="PTHR19359">
    <property type="entry name" value="CYTOCHROME B5"/>
    <property type="match status" value="1"/>
</dbReference>
<keyword evidence="5 8" id="KW-0408">Iron</keyword>
<evidence type="ECO:0000256" key="6">
    <source>
        <dbReference type="ARBA" id="ARBA00023136"/>
    </source>
</evidence>
<evidence type="ECO:0000256" key="7">
    <source>
        <dbReference type="ARBA" id="ARBA00038168"/>
    </source>
</evidence>
<protein>
    <recommendedName>
        <fullName evidence="9">Cytochrome b5 heme-binding domain-containing protein</fullName>
    </recommendedName>
</protein>
<dbReference type="InterPro" id="IPR001199">
    <property type="entry name" value="Cyt_B5-like_heme/steroid-bd"/>
</dbReference>
<dbReference type="InterPro" id="IPR050668">
    <property type="entry name" value="Cytochrome_b5"/>
</dbReference>
<evidence type="ECO:0000313" key="11">
    <source>
        <dbReference type="Proteomes" id="UP001061958"/>
    </source>
</evidence>
<dbReference type="Proteomes" id="UP001061958">
    <property type="component" value="Unassembled WGS sequence"/>
</dbReference>
<dbReference type="PANTHER" id="PTHR19359:SF101">
    <property type="entry name" value="CYTOCHROME B5-LIKE HEME_STEROID BINDING DOMAIN CONTAINING PROTEIN, EXPRESSED"/>
    <property type="match status" value="1"/>
</dbReference>
<dbReference type="Pfam" id="PF00173">
    <property type="entry name" value="Cyt-b5"/>
    <property type="match status" value="1"/>
</dbReference>
<gene>
    <name evidence="10" type="ORF">GpartN1_g1162.t1</name>
</gene>
<dbReference type="InterPro" id="IPR036400">
    <property type="entry name" value="Cyt_B5-like_heme/steroid_sf"/>
</dbReference>
<organism evidence="10 11">
    <name type="scientific">Galdieria partita</name>
    <dbReference type="NCBI Taxonomy" id="83374"/>
    <lineage>
        <taxon>Eukaryota</taxon>
        <taxon>Rhodophyta</taxon>
        <taxon>Bangiophyceae</taxon>
        <taxon>Galdieriales</taxon>
        <taxon>Galdieriaceae</taxon>
        <taxon>Galdieria</taxon>
    </lineage>
</organism>
<proteinExistence type="inferred from homology"/>
<dbReference type="PROSITE" id="PS50255">
    <property type="entry name" value="CYTOCHROME_B5_2"/>
    <property type="match status" value="1"/>
</dbReference>
<dbReference type="OrthoDB" id="260519at2759"/>
<reference evidence="10" key="2">
    <citation type="submission" date="2022-01" db="EMBL/GenBank/DDBJ databases">
        <authorList>
            <person name="Hirooka S."/>
            <person name="Miyagishima S.Y."/>
        </authorList>
    </citation>
    <scope>NUCLEOTIDE SEQUENCE</scope>
    <source>
        <strain evidence="10">NBRC 102759</strain>
    </source>
</reference>
<evidence type="ECO:0000256" key="1">
    <source>
        <dbReference type="ARBA" id="ARBA00004370"/>
    </source>
</evidence>
<dbReference type="AlphaFoldDB" id="A0A9C7UNC6"/>
<dbReference type="PRINTS" id="PR00363">
    <property type="entry name" value="CYTOCHROMEB5"/>
</dbReference>
<evidence type="ECO:0000256" key="2">
    <source>
        <dbReference type="ARBA" id="ARBA00022617"/>
    </source>
</evidence>
<sequence>MSPPLPGYSLQEVKKHCSSNDAWIVVQGRVYDVTPFLDDHPGGEDVIIRVSGGDATEDFDGVGHSSLAWSMLESYLIGFLNTATP</sequence>
<dbReference type="FunFam" id="3.10.120.10:FF:000002">
    <property type="entry name" value="Cytochrome b5 type B"/>
    <property type="match status" value="1"/>
</dbReference>
<reference evidence="10" key="1">
    <citation type="journal article" date="2022" name="Proc. Natl. Acad. Sci. U.S.A.">
        <title>Life cycle and functional genomics of the unicellular red alga Galdieria for elucidating algal and plant evolution and industrial use.</title>
        <authorList>
            <person name="Hirooka S."/>
            <person name="Itabashi T."/>
            <person name="Ichinose T.M."/>
            <person name="Onuma R."/>
            <person name="Fujiwara T."/>
            <person name="Yamashita S."/>
            <person name="Jong L.W."/>
            <person name="Tomita R."/>
            <person name="Iwane A.H."/>
            <person name="Miyagishima S.Y."/>
        </authorList>
    </citation>
    <scope>NUCLEOTIDE SEQUENCE</scope>
    <source>
        <strain evidence="10">NBRC 102759</strain>
    </source>
</reference>
<evidence type="ECO:0000256" key="4">
    <source>
        <dbReference type="ARBA" id="ARBA00022723"/>
    </source>
</evidence>
<comment type="subcellular location">
    <subcellularLocation>
        <location evidence="1">Membrane</location>
    </subcellularLocation>
</comment>
<dbReference type="GO" id="GO:0016020">
    <property type="term" value="C:membrane"/>
    <property type="evidence" value="ECO:0007669"/>
    <property type="project" value="UniProtKB-SubCell"/>
</dbReference>
<name>A0A9C7UNC6_9RHOD</name>
<dbReference type="PROSITE" id="PS00191">
    <property type="entry name" value="CYTOCHROME_B5_1"/>
    <property type="match status" value="1"/>
</dbReference>
<dbReference type="EMBL" id="BQMJ01000008">
    <property type="protein sequence ID" value="GJQ09371.1"/>
    <property type="molecule type" value="Genomic_DNA"/>
</dbReference>
<keyword evidence="11" id="KW-1185">Reference proteome</keyword>
<comment type="caution">
    <text evidence="10">The sequence shown here is derived from an EMBL/GenBank/DDBJ whole genome shotgun (WGS) entry which is preliminary data.</text>
</comment>
<accession>A0A9C7UNC6</accession>
<keyword evidence="2 8" id="KW-0349">Heme</keyword>
<keyword evidence="3" id="KW-0812">Transmembrane</keyword>
<dbReference type="GO" id="GO:0020037">
    <property type="term" value="F:heme binding"/>
    <property type="evidence" value="ECO:0007669"/>
    <property type="project" value="UniProtKB-UniRule"/>
</dbReference>
<comment type="similarity">
    <text evidence="7 8">Belongs to the cytochrome b5 family.</text>
</comment>
<dbReference type="Gene3D" id="3.10.120.10">
    <property type="entry name" value="Cytochrome b5-like heme/steroid binding domain"/>
    <property type="match status" value="1"/>
</dbReference>
<evidence type="ECO:0000259" key="9">
    <source>
        <dbReference type="PROSITE" id="PS50255"/>
    </source>
</evidence>
<dbReference type="InterPro" id="IPR018506">
    <property type="entry name" value="Cyt_B5_heme-BS"/>
</dbReference>
<evidence type="ECO:0000313" key="10">
    <source>
        <dbReference type="EMBL" id="GJQ09371.1"/>
    </source>
</evidence>
<dbReference type="SMART" id="SM01117">
    <property type="entry name" value="Cyt-b5"/>
    <property type="match status" value="1"/>
</dbReference>
<evidence type="ECO:0000256" key="8">
    <source>
        <dbReference type="RuleBase" id="RU362121"/>
    </source>
</evidence>
<feature type="domain" description="Cytochrome b5 heme-binding" evidence="9">
    <location>
        <begin position="5"/>
        <end position="81"/>
    </location>
</feature>